<reference evidence="12" key="1">
    <citation type="submission" date="2023-01" db="EMBL/GenBank/DDBJ databases">
        <title>The chitinases involved in constricting ring structure development in the nematode-trapping fungus Drechslerella dactyloides.</title>
        <authorList>
            <person name="Wang R."/>
            <person name="Zhang L."/>
            <person name="Tang P."/>
            <person name="Li S."/>
            <person name="Liang L."/>
        </authorList>
    </citation>
    <scope>NUCLEOTIDE SEQUENCE</scope>
    <source>
        <strain evidence="12">YMF1.00031</strain>
    </source>
</reference>
<keyword evidence="8 11" id="KW-1133">Transmembrane helix</keyword>
<evidence type="ECO:0000256" key="11">
    <source>
        <dbReference type="RuleBase" id="RU362127"/>
    </source>
</evidence>
<evidence type="ECO:0000256" key="7">
    <source>
        <dbReference type="ARBA" id="ARBA00022824"/>
    </source>
</evidence>
<evidence type="ECO:0000256" key="4">
    <source>
        <dbReference type="ARBA" id="ARBA00011335"/>
    </source>
</evidence>
<evidence type="ECO:0000256" key="1">
    <source>
        <dbReference type="ARBA" id="ARBA00004389"/>
    </source>
</evidence>
<sequence length="284" mass="31751">MSEGFCGVYEEPPVTAILLAESSTMMRFIISIVLALLIIFIFGAVRVLAILPVRRPTHITEITQSSRIVEITTPAKSHVLFILGSGGHTAEMFNMIQNLSPETVTHRTYVFSSGDKHSAQRAESFEATSYGNLVAVASRERKERPGSIGYRLVEIPRARAVKQSLLTSPFTCLLCLIRCLGVVRGEDMRSFPKQMRELWRGMEFPDVVVCNGPATAVILVFAIYIYKFFGMCNTRVIYIESFARVTTLSLSGKLLLPLADRFLVQWPQLAEKYHGAEHRGFLVS</sequence>
<comment type="caution">
    <text evidence="12">The sequence shown here is derived from an EMBL/GenBank/DDBJ whole genome shotgun (WGS) entry which is preliminary data.</text>
</comment>
<name>A0AAD6IPA4_DREDA</name>
<feature type="transmembrane region" description="Helical" evidence="11">
    <location>
        <begin position="204"/>
        <end position="226"/>
    </location>
</feature>
<proteinExistence type="inferred from homology"/>
<dbReference type="GO" id="GO:0004577">
    <property type="term" value="F:N-acetylglucosaminyldiphosphodolichol N-acetylglucosaminyltransferase activity"/>
    <property type="evidence" value="ECO:0007669"/>
    <property type="project" value="TreeGrafter"/>
</dbReference>
<evidence type="ECO:0000256" key="2">
    <source>
        <dbReference type="ARBA" id="ARBA00004590"/>
    </source>
</evidence>
<evidence type="ECO:0000256" key="9">
    <source>
        <dbReference type="ARBA" id="ARBA00023136"/>
    </source>
</evidence>
<dbReference type="Pfam" id="PF08660">
    <property type="entry name" value="Alg14"/>
    <property type="match status" value="1"/>
</dbReference>
<dbReference type="Proteomes" id="UP001221413">
    <property type="component" value="Unassembled WGS sequence"/>
</dbReference>
<organism evidence="12 14">
    <name type="scientific">Drechslerella dactyloides</name>
    <name type="common">Nematode-trapping fungus</name>
    <name type="synonym">Arthrobotrys dactyloides</name>
    <dbReference type="NCBI Taxonomy" id="74499"/>
    <lineage>
        <taxon>Eukaryota</taxon>
        <taxon>Fungi</taxon>
        <taxon>Dikarya</taxon>
        <taxon>Ascomycota</taxon>
        <taxon>Pezizomycotina</taxon>
        <taxon>Orbiliomycetes</taxon>
        <taxon>Orbiliales</taxon>
        <taxon>Orbiliaceae</taxon>
        <taxon>Drechslerella</taxon>
    </lineage>
</organism>
<evidence type="ECO:0000256" key="3">
    <source>
        <dbReference type="ARBA" id="ARBA00009731"/>
    </source>
</evidence>
<dbReference type="EMBL" id="JAQGDS010000021">
    <property type="protein sequence ID" value="KAJ6255779.1"/>
    <property type="molecule type" value="Genomic_DNA"/>
</dbReference>
<comment type="function">
    <text evidence="11">Involved in protein N-glycosylation. Essential for the second step of the dolichol-linked oligosaccharide pathway. Anchors the catalytic subunit ALG13 to the ER.</text>
</comment>
<evidence type="ECO:0000256" key="8">
    <source>
        <dbReference type="ARBA" id="ARBA00022989"/>
    </source>
</evidence>
<dbReference type="InterPro" id="IPR013969">
    <property type="entry name" value="Oligosacch_biosynth_Alg14"/>
</dbReference>
<evidence type="ECO:0000313" key="12">
    <source>
        <dbReference type="EMBL" id="KAJ6255779.1"/>
    </source>
</evidence>
<evidence type="ECO:0000313" key="14">
    <source>
        <dbReference type="Proteomes" id="UP001221413"/>
    </source>
</evidence>
<keyword evidence="14" id="KW-1185">Reference proteome</keyword>
<feature type="transmembrane region" description="Helical" evidence="11">
    <location>
        <begin position="165"/>
        <end position="184"/>
    </location>
</feature>
<dbReference type="GO" id="GO:0031965">
    <property type="term" value="C:nuclear membrane"/>
    <property type="evidence" value="ECO:0007669"/>
    <property type="project" value="UniProtKB-SubCell"/>
</dbReference>
<dbReference type="EMBL" id="JAQGDS010000011">
    <property type="protein sequence ID" value="KAJ6257192.1"/>
    <property type="molecule type" value="Genomic_DNA"/>
</dbReference>
<keyword evidence="7 11" id="KW-0256">Endoplasmic reticulum</keyword>
<keyword evidence="12" id="KW-0808">Transferase</keyword>
<evidence type="ECO:0000256" key="5">
    <source>
        <dbReference type="ARBA" id="ARBA00017467"/>
    </source>
</evidence>
<evidence type="ECO:0000313" key="13">
    <source>
        <dbReference type="EMBL" id="KAJ6257192.1"/>
    </source>
</evidence>
<accession>A0AAD6IPA4</accession>
<dbReference type="AlphaFoldDB" id="A0AAD6IPA4"/>
<comment type="caution">
    <text evidence="11">Lacks conserved residue(s) required for the propagation of feature annotation.</text>
</comment>
<dbReference type="GO" id="GO:0006488">
    <property type="term" value="P:dolichol-linked oligosaccharide biosynthetic process"/>
    <property type="evidence" value="ECO:0007669"/>
    <property type="project" value="InterPro"/>
</dbReference>
<dbReference type="PANTHER" id="PTHR12154:SF4">
    <property type="entry name" value="UDP-N-ACETYLGLUCOSAMINE TRANSFERASE SUBUNIT ALG14 HOMOLOG"/>
    <property type="match status" value="1"/>
</dbReference>
<dbReference type="Gene3D" id="3.40.50.2000">
    <property type="entry name" value="Glycogen Phosphorylase B"/>
    <property type="match status" value="1"/>
</dbReference>
<comment type="subcellular location">
    <subcellularLocation>
        <location evidence="1 11">Endoplasmic reticulum membrane</location>
        <topology evidence="1 11">Single-pass membrane protein</topology>
    </subcellularLocation>
    <subcellularLocation>
        <location evidence="2">Nucleus membrane</location>
        <topology evidence="2">Single-pass membrane protein</topology>
    </subcellularLocation>
</comment>
<dbReference type="PANTHER" id="PTHR12154">
    <property type="entry name" value="GLYCOSYL TRANSFERASE-RELATED"/>
    <property type="match status" value="1"/>
</dbReference>
<dbReference type="GO" id="GO:0043541">
    <property type="term" value="C:UDP-N-acetylglucosamine transferase complex"/>
    <property type="evidence" value="ECO:0007669"/>
    <property type="project" value="TreeGrafter"/>
</dbReference>
<gene>
    <name evidence="11" type="primary">ALG14</name>
    <name evidence="13" type="ORF">Dda_8078</name>
    <name evidence="12" type="ORF">Dda_9483</name>
</gene>
<comment type="subunit">
    <text evidence="4 11">Heterodimer with ALG13 to form a functional enzyme.</text>
</comment>
<keyword evidence="6 11" id="KW-0812">Transmembrane</keyword>
<keyword evidence="9 11" id="KW-0472">Membrane</keyword>
<evidence type="ECO:0000256" key="10">
    <source>
        <dbReference type="ARBA" id="ARBA00032062"/>
    </source>
</evidence>
<evidence type="ECO:0000256" key="6">
    <source>
        <dbReference type="ARBA" id="ARBA00022692"/>
    </source>
</evidence>
<protein>
    <recommendedName>
        <fullName evidence="5 11">UDP-N-acetylglucosamine transferase subunit ALG14</fullName>
    </recommendedName>
    <alternativeName>
        <fullName evidence="10 11">Asparagine-linked glycosylation protein 14</fullName>
    </alternativeName>
</protein>
<comment type="similarity">
    <text evidence="3 11">Belongs to the ALG14 family.</text>
</comment>
<feature type="transmembrane region" description="Helical" evidence="11">
    <location>
        <begin position="28"/>
        <end position="49"/>
    </location>
</feature>